<dbReference type="SUPFAM" id="SSF51735">
    <property type="entry name" value="NAD(P)-binding Rossmann-fold domains"/>
    <property type="match status" value="1"/>
</dbReference>
<dbReference type="InterPro" id="IPR036291">
    <property type="entry name" value="NAD(P)-bd_dom_sf"/>
</dbReference>
<organism evidence="3 5">
    <name type="scientific">Diplocloster agilis</name>
    <dbReference type="NCBI Taxonomy" id="2850323"/>
    <lineage>
        <taxon>Bacteria</taxon>
        <taxon>Bacillati</taxon>
        <taxon>Bacillota</taxon>
        <taxon>Clostridia</taxon>
        <taxon>Lachnospirales</taxon>
        <taxon>Lachnospiraceae</taxon>
        <taxon>Diplocloster</taxon>
    </lineage>
</organism>
<dbReference type="GO" id="GO:0016020">
    <property type="term" value="C:membrane"/>
    <property type="evidence" value="ECO:0007669"/>
    <property type="project" value="TreeGrafter"/>
</dbReference>
<evidence type="ECO:0000256" key="1">
    <source>
        <dbReference type="ARBA" id="ARBA00006484"/>
    </source>
</evidence>
<dbReference type="AlphaFoldDB" id="A0A949K126"/>
<evidence type="ECO:0000313" key="3">
    <source>
        <dbReference type="EMBL" id="MBU9736780.1"/>
    </source>
</evidence>
<dbReference type="GO" id="GO:0016491">
    <property type="term" value="F:oxidoreductase activity"/>
    <property type="evidence" value="ECO:0007669"/>
    <property type="project" value="UniProtKB-KW"/>
</dbReference>
<dbReference type="EMBL" id="JAHQCW010000013">
    <property type="protein sequence ID" value="MBU9736831.1"/>
    <property type="molecule type" value="Genomic_DNA"/>
</dbReference>
<accession>A0A949K126</accession>
<evidence type="ECO:0000313" key="5">
    <source>
        <dbReference type="Proteomes" id="UP000712157"/>
    </source>
</evidence>
<proteinExistence type="inferred from homology"/>
<dbReference type="Pfam" id="PF00106">
    <property type="entry name" value="adh_short"/>
    <property type="match status" value="1"/>
</dbReference>
<dbReference type="PANTHER" id="PTHR44196:SF1">
    <property type="entry name" value="DEHYDROGENASE_REDUCTASE SDR FAMILY MEMBER 7B"/>
    <property type="match status" value="1"/>
</dbReference>
<dbReference type="Proteomes" id="UP000712157">
    <property type="component" value="Unassembled WGS sequence"/>
</dbReference>
<name>A0A949K126_9FIRM</name>
<gene>
    <name evidence="3" type="ORF">KTH89_09545</name>
    <name evidence="4" type="ORF">KTH89_09800</name>
</gene>
<dbReference type="Gene3D" id="3.40.50.720">
    <property type="entry name" value="NAD(P)-binding Rossmann-like Domain"/>
    <property type="match status" value="1"/>
</dbReference>
<protein>
    <submittedName>
        <fullName evidence="3">SDR family NAD(P)-dependent oxidoreductase</fullName>
    </submittedName>
</protein>
<sequence>MWSAFTEVFSLEGKHIAFTGAAGGIGRELALGLARAGASMALCDRNAEGLKELQAQIEEEGRIASCHCLNITEPEQVQKCAKEIAGIHGRIDVLVYHVNLGKSAEVGISAGADRYGQTGLSGGYCGGLHSAGVGCLRVHYRVRIPGGRRLHRRRAAMGI</sequence>
<dbReference type="PANTHER" id="PTHR44196">
    <property type="entry name" value="DEHYDROGENASE/REDUCTASE SDR FAMILY MEMBER 7B"/>
    <property type="match status" value="1"/>
</dbReference>
<evidence type="ECO:0000256" key="2">
    <source>
        <dbReference type="ARBA" id="ARBA00023002"/>
    </source>
</evidence>
<comment type="similarity">
    <text evidence="1">Belongs to the short-chain dehydrogenases/reductases (SDR) family.</text>
</comment>
<keyword evidence="5" id="KW-1185">Reference proteome</keyword>
<keyword evidence="2" id="KW-0560">Oxidoreductase</keyword>
<dbReference type="EMBL" id="JAHQCW010000013">
    <property type="protein sequence ID" value="MBU9736780.1"/>
    <property type="molecule type" value="Genomic_DNA"/>
</dbReference>
<dbReference type="InterPro" id="IPR002347">
    <property type="entry name" value="SDR_fam"/>
</dbReference>
<reference evidence="3" key="1">
    <citation type="submission" date="2021-06" db="EMBL/GenBank/DDBJ databases">
        <title>Description of novel taxa of the family Lachnospiraceae.</title>
        <authorList>
            <person name="Chaplin A.V."/>
            <person name="Sokolova S.R."/>
            <person name="Pikina A.P."/>
            <person name="Korzhanova M."/>
            <person name="Belova V."/>
            <person name="Korostin D."/>
            <person name="Efimov B.A."/>
        </authorList>
    </citation>
    <scope>NUCLEOTIDE SEQUENCE</scope>
    <source>
        <strain evidence="3">ASD5720</strain>
    </source>
</reference>
<comment type="caution">
    <text evidence="3">The sequence shown here is derived from an EMBL/GenBank/DDBJ whole genome shotgun (WGS) entry which is preliminary data.</text>
</comment>
<evidence type="ECO:0000313" key="4">
    <source>
        <dbReference type="EMBL" id="MBU9736831.1"/>
    </source>
</evidence>